<dbReference type="GO" id="GO:0003988">
    <property type="term" value="F:acetyl-CoA C-acyltransferase activity"/>
    <property type="evidence" value="ECO:0007669"/>
    <property type="project" value="UniProtKB-ARBA"/>
</dbReference>
<dbReference type="InterPro" id="IPR020616">
    <property type="entry name" value="Thiolase_N"/>
</dbReference>
<accession>K4KRC5</accession>
<dbReference type="InterPro" id="IPR020617">
    <property type="entry name" value="Thiolase_C"/>
</dbReference>
<feature type="domain" description="Thiolase N-terminal" evidence="6">
    <location>
        <begin position="5"/>
        <end position="261"/>
    </location>
</feature>
<protein>
    <submittedName>
        <fullName evidence="8">Phosphoryl transfer system, HPr</fullName>
    </submittedName>
</protein>
<dbReference type="Pfam" id="PF02803">
    <property type="entry name" value="Thiolase_C"/>
    <property type="match status" value="1"/>
</dbReference>
<dbReference type="NCBIfam" id="TIGR01930">
    <property type="entry name" value="AcCoA-C-Actrans"/>
    <property type="match status" value="1"/>
</dbReference>
<keyword evidence="9" id="KW-1185">Reference proteome</keyword>
<dbReference type="CDD" id="cd00751">
    <property type="entry name" value="thiolase"/>
    <property type="match status" value="1"/>
</dbReference>
<name>K4KRC5_SIMAS</name>
<comment type="similarity">
    <text evidence="1 5">Belongs to the thiolase-like superfamily. Thiolase family.</text>
</comment>
<dbReference type="Gene3D" id="3.40.47.10">
    <property type="match status" value="2"/>
</dbReference>
<dbReference type="SUPFAM" id="SSF53901">
    <property type="entry name" value="Thiolase-like"/>
    <property type="match status" value="2"/>
</dbReference>
<gene>
    <name evidence="8" type="ordered locus">M5M_17725</name>
</gene>
<dbReference type="RefSeq" id="WP_015048826.1">
    <property type="nucleotide sequence ID" value="NC_018868.3"/>
</dbReference>
<proteinExistence type="inferred from homology"/>
<evidence type="ECO:0000256" key="4">
    <source>
        <dbReference type="PIRSR" id="PIRSR000429-1"/>
    </source>
</evidence>
<dbReference type="Pfam" id="PF00108">
    <property type="entry name" value="Thiolase_N"/>
    <property type="match status" value="1"/>
</dbReference>
<dbReference type="PROSITE" id="PS00099">
    <property type="entry name" value="THIOLASE_3"/>
    <property type="match status" value="1"/>
</dbReference>
<evidence type="ECO:0000313" key="9">
    <source>
        <dbReference type="Proteomes" id="UP000000466"/>
    </source>
</evidence>
<dbReference type="FunFam" id="3.40.47.10:FF:000010">
    <property type="entry name" value="Acetyl-CoA acetyltransferase (Thiolase)"/>
    <property type="match status" value="1"/>
</dbReference>
<organism evidence="8 9">
    <name type="scientific">Simiduia agarivorans (strain DSM 21679 / JCM 13881 / BCRC 17597 / SA1)</name>
    <dbReference type="NCBI Taxonomy" id="1117647"/>
    <lineage>
        <taxon>Bacteria</taxon>
        <taxon>Pseudomonadati</taxon>
        <taxon>Pseudomonadota</taxon>
        <taxon>Gammaproteobacteria</taxon>
        <taxon>Cellvibrionales</taxon>
        <taxon>Cellvibrionaceae</taxon>
        <taxon>Simiduia</taxon>
    </lineage>
</organism>
<dbReference type="Proteomes" id="UP000000466">
    <property type="component" value="Chromosome"/>
</dbReference>
<feature type="active site" description="Proton acceptor" evidence="4">
    <location>
        <position position="378"/>
    </location>
</feature>
<feature type="active site" description="Acyl-thioester intermediate" evidence="4">
    <location>
        <position position="89"/>
    </location>
</feature>
<reference evidence="8 9" key="1">
    <citation type="journal article" date="2013" name="Genome Announc.">
        <title>Complete genome sequence of Simiduia agarivorans SA1(T), a marine bacterium able to degrade a variety of polysaccharides.</title>
        <authorList>
            <person name="Lin S.Y."/>
            <person name="Shieh W.Y."/>
            <person name="Chen J.S."/>
            <person name="Tang S.L."/>
        </authorList>
    </citation>
    <scope>NUCLEOTIDE SEQUENCE [LARGE SCALE GENOMIC DNA]</scope>
    <source>
        <strain evidence="9">DSM 21679 / JCM 13881 / BCRC 17597 / SA1</strain>
    </source>
</reference>
<evidence type="ECO:0000256" key="1">
    <source>
        <dbReference type="ARBA" id="ARBA00010982"/>
    </source>
</evidence>
<feature type="domain" description="Thiolase C-terminal" evidence="7">
    <location>
        <begin position="269"/>
        <end position="390"/>
    </location>
</feature>
<dbReference type="HOGENOM" id="CLU_031026_0_1_6"/>
<dbReference type="InterPro" id="IPR016039">
    <property type="entry name" value="Thiolase-like"/>
</dbReference>
<dbReference type="EMBL" id="CP003746">
    <property type="protein sequence ID" value="AFV00674.1"/>
    <property type="molecule type" value="Genomic_DNA"/>
</dbReference>
<evidence type="ECO:0000259" key="6">
    <source>
        <dbReference type="Pfam" id="PF00108"/>
    </source>
</evidence>
<dbReference type="InterPro" id="IPR020615">
    <property type="entry name" value="Thiolase_acyl_enz_int_AS"/>
</dbReference>
<dbReference type="InterPro" id="IPR020610">
    <property type="entry name" value="Thiolase_AS"/>
</dbReference>
<evidence type="ECO:0000313" key="8">
    <source>
        <dbReference type="EMBL" id="AFV00674.1"/>
    </source>
</evidence>
<dbReference type="OrthoDB" id="8951704at2"/>
<evidence type="ECO:0000259" key="7">
    <source>
        <dbReference type="Pfam" id="PF02803"/>
    </source>
</evidence>
<dbReference type="AlphaFoldDB" id="K4KRC5"/>
<dbReference type="GO" id="GO:0044281">
    <property type="term" value="P:small molecule metabolic process"/>
    <property type="evidence" value="ECO:0007669"/>
    <property type="project" value="UniProtKB-ARBA"/>
</dbReference>
<dbReference type="InterPro" id="IPR002155">
    <property type="entry name" value="Thiolase"/>
</dbReference>
<dbReference type="STRING" id="1117647.M5M_17725"/>
<dbReference type="PIRSF" id="PIRSF000429">
    <property type="entry name" value="Ac-CoA_Ac_transf"/>
    <property type="match status" value="1"/>
</dbReference>
<dbReference type="PANTHER" id="PTHR18919">
    <property type="entry name" value="ACETYL-COA C-ACYLTRANSFERASE"/>
    <property type="match status" value="1"/>
</dbReference>
<dbReference type="PROSITE" id="PS00098">
    <property type="entry name" value="THIOLASE_1"/>
    <property type="match status" value="1"/>
</dbReference>
<keyword evidence="3 5" id="KW-0012">Acyltransferase</keyword>
<evidence type="ECO:0000256" key="2">
    <source>
        <dbReference type="ARBA" id="ARBA00022679"/>
    </source>
</evidence>
<dbReference type="KEGG" id="saga:M5M_17725"/>
<dbReference type="PANTHER" id="PTHR18919:SF138">
    <property type="entry name" value="ACETYL-COA C-ACETYLTRANSFERASE"/>
    <property type="match status" value="1"/>
</dbReference>
<sequence length="392" mass="40353">MKDPIVIVGMARTPMGGMQGALSAVSAPDLGAVAIKAALADAGVAADQVDEVLMGCVLPAGVGQAPARQAALKAGLSDRTPCTTINKVCGSGMKTVMMAADALALGHGKVIVAGGMESMSNAPYLLAKARAGYRLGHGELLDHMFLDGLQDAYQGGLMGSFAEQCADKYQFTREAQDNYALTSLDRANKAIAEGRFRREVAPVTIADRRGEVVVDTDEQPGNARPEKIPTLKPAFKKDGTVTAANASSISDGAAALVLMTASEASRRGLKPIARVCGHSQAAQAPEWFTTAPVAAMKNLLEQVGWSAADVDLYEINEAFAVVAMAAMTELELDHAKVNVNGGACALGHPLGASGARIMVTLLGAMLHQSKARGVASLCIGGGEATAVALELV</sequence>
<keyword evidence="2 5" id="KW-0808">Transferase</keyword>
<evidence type="ECO:0000256" key="3">
    <source>
        <dbReference type="ARBA" id="ARBA00023315"/>
    </source>
</evidence>
<feature type="active site" description="Proton acceptor" evidence="4">
    <location>
        <position position="348"/>
    </location>
</feature>
<evidence type="ECO:0000256" key="5">
    <source>
        <dbReference type="RuleBase" id="RU003557"/>
    </source>
</evidence>
<dbReference type="eggNOG" id="COG0183">
    <property type="taxonomic scope" value="Bacteria"/>
</dbReference>